<dbReference type="InterPro" id="IPR005158">
    <property type="entry name" value="BTAD"/>
</dbReference>
<evidence type="ECO:0000259" key="2">
    <source>
        <dbReference type="SMART" id="SM00382"/>
    </source>
</evidence>
<dbReference type="InterPro" id="IPR036388">
    <property type="entry name" value="WH-like_DNA-bd_sf"/>
</dbReference>
<dbReference type="Pfam" id="PF03704">
    <property type="entry name" value="BTAD"/>
    <property type="match status" value="1"/>
</dbReference>
<accession>A0A0B2AW21</accession>
<feature type="region of interest" description="Disordered" evidence="1">
    <location>
        <begin position="1"/>
        <end position="21"/>
    </location>
</feature>
<dbReference type="AlphaFoldDB" id="A0A0B2AW21"/>
<reference evidence="4 5" key="1">
    <citation type="submission" date="2017-11" db="EMBL/GenBank/DDBJ databases">
        <title>Genomic Encyclopedia of Archaeal and Bacterial Type Strains, Phase II (KMG-II): From Individual Species to Whole Genera.</title>
        <authorList>
            <person name="Goeker M."/>
        </authorList>
    </citation>
    <scope>NUCLEOTIDE SEQUENCE [LARGE SCALE GENOMIC DNA]</scope>
    <source>
        <strain evidence="4 5">DSM 27763</strain>
    </source>
</reference>
<dbReference type="EMBL" id="PGEZ01000004">
    <property type="protein sequence ID" value="PJJ48156.1"/>
    <property type="molecule type" value="Genomic_DNA"/>
</dbReference>
<keyword evidence="5" id="KW-1185">Reference proteome</keyword>
<dbReference type="RefSeq" id="WP_039370723.1">
    <property type="nucleotide sequence ID" value="NZ_PGEZ01000004.1"/>
</dbReference>
<dbReference type="CDD" id="cd00267">
    <property type="entry name" value="ABC_ATPase"/>
    <property type="match status" value="1"/>
</dbReference>
<feature type="domain" description="Bacterial transcriptional activator" evidence="3">
    <location>
        <begin position="98"/>
        <end position="248"/>
    </location>
</feature>
<dbReference type="Gene3D" id="1.25.40.10">
    <property type="entry name" value="Tetratricopeptide repeat domain"/>
    <property type="match status" value="1"/>
</dbReference>
<dbReference type="InterPro" id="IPR058852">
    <property type="entry name" value="HTH_77"/>
</dbReference>
<dbReference type="SUPFAM" id="SSF52540">
    <property type="entry name" value="P-loop containing nucleoside triphosphate hydrolases"/>
    <property type="match status" value="1"/>
</dbReference>
<organism evidence="4 5">
    <name type="scientific">Mumia flava</name>
    <dbReference type="NCBI Taxonomy" id="1348852"/>
    <lineage>
        <taxon>Bacteria</taxon>
        <taxon>Bacillati</taxon>
        <taxon>Actinomycetota</taxon>
        <taxon>Actinomycetes</taxon>
        <taxon>Propionibacteriales</taxon>
        <taxon>Nocardioidaceae</taxon>
        <taxon>Mumia</taxon>
    </lineage>
</organism>
<dbReference type="SUPFAM" id="SSF48452">
    <property type="entry name" value="TPR-like"/>
    <property type="match status" value="1"/>
</dbReference>
<dbReference type="SMART" id="SM00382">
    <property type="entry name" value="AAA"/>
    <property type="match status" value="1"/>
</dbReference>
<dbReference type="InterPro" id="IPR003593">
    <property type="entry name" value="AAA+_ATPase"/>
</dbReference>
<comment type="caution">
    <text evidence="4">The sequence shown here is derived from an EMBL/GenBank/DDBJ whole genome shotgun (WGS) entry which is preliminary data.</text>
</comment>
<evidence type="ECO:0000313" key="4">
    <source>
        <dbReference type="EMBL" id="PJJ48156.1"/>
    </source>
</evidence>
<proteinExistence type="predicted"/>
<dbReference type="InterPro" id="IPR011990">
    <property type="entry name" value="TPR-like_helical_dom_sf"/>
</dbReference>
<dbReference type="SMART" id="SM01043">
    <property type="entry name" value="BTAD"/>
    <property type="match status" value="1"/>
</dbReference>
<dbReference type="GO" id="GO:0016887">
    <property type="term" value="F:ATP hydrolysis activity"/>
    <property type="evidence" value="ECO:0007669"/>
    <property type="project" value="InterPro"/>
</dbReference>
<dbReference type="Gene3D" id="3.40.50.300">
    <property type="entry name" value="P-loop containing nucleotide triphosphate hydrolases"/>
    <property type="match status" value="1"/>
</dbReference>
<dbReference type="PRINTS" id="PR00364">
    <property type="entry name" value="DISEASERSIST"/>
</dbReference>
<protein>
    <submittedName>
        <fullName evidence="4">Putative ATPase</fullName>
    </submittedName>
</protein>
<gene>
    <name evidence="4" type="ORF">CLV56_4032</name>
</gene>
<dbReference type="Pfam" id="PF25872">
    <property type="entry name" value="HTH_77"/>
    <property type="match status" value="1"/>
</dbReference>
<dbReference type="OrthoDB" id="3755432at2"/>
<evidence type="ECO:0000259" key="3">
    <source>
        <dbReference type="SMART" id="SM01043"/>
    </source>
</evidence>
<feature type="domain" description="AAA+ ATPase" evidence="2">
    <location>
        <begin position="289"/>
        <end position="411"/>
    </location>
</feature>
<dbReference type="InterPro" id="IPR027417">
    <property type="entry name" value="P-loop_NTPase"/>
</dbReference>
<sequence>MGEDEGGPSIRVLGEPGLDHTDGGALPRRSWLVIAYLASTPQRTGRDELARLLWPDATDKVARANLRVVLNQVRAQLPDLLDADRDHVGIAAAHRGRIDLHQFEDAATRALSAVVAASGERGSLLAAAERAYGGVLLAGLSWPASPAYEEWLEVERERLAALAQRVGVARIEADLAEGATEDTLRRARRLAAADPLSEVVHALLLRSEASLGNREQALAAHDGWVRRLREQLDLDPSDEIGVLVDEIRAGGGRGAPLEAEGGGAVSAPRRTFVGRHHDLDVLSRTLASGCRLITITGPTGVGKSTLAWALSERVEATSTSPVVIADLQDTESHEEVLVRLATSFRDGPPDVLTLEALLARLAGRSALLVLDDADHAPGAAEVVAALHDRCPLLVLVVTARTALRLEVEHVHELPPFPAPQRGPHAARSPAVRLFLSAADRSGARIDRSAEQIADVAQVCRRVDGLPLAIELAAARLPVLGLAGLLEALSSDSDAYLGVLSPSRGTDRIGGRGMRAALRSATRDLDPPTIEMLAQLSVLRGSYDLSAIAAVCGSGDPYAVLDEVTELVGRHLLVRVPQPGGTVRFRQLVSTRAFGRQLVGADDRADLAARHADHFLAWPDRVLGDVDDEAVPDFVALARRFRADLPNLRAALRWGQDHGHDARVLGALARLGPWYREAGALAEGVAALDAALCVPATPETEVVRAECRVARASLRAELGMSGAGSSVRDDLEAGLPIVLRQSGTTQRANALGEAINAGIAIGDLPLSEKLARSLEELSGTPRWRLSSRVVMALASFPSDPAATAATLSEALPEARRIGHRRVELTIWYWLSTLPEEARIDVGSVPDLETLLAMSREAGDTRSDVWLMASLGAQALLDGDVEAAVGHLDAAMATTRRAHFWHGIVLCLLGTVAVAHARGDRDDAARLFGSVAGNLATARAYLGPLFARAYEPVLQDLERDDALAPQREAGQRLGFPLSVARAHRYLREARHRDRTVR</sequence>
<dbReference type="PANTHER" id="PTHR47691:SF3">
    <property type="entry name" value="HTH-TYPE TRANSCRIPTIONAL REGULATOR RV0890C-RELATED"/>
    <property type="match status" value="1"/>
</dbReference>
<dbReference type="PANTHER" id="PTHR47691">
    <property type="entry name" value="REGULATOR-RELATED"/>
    <property type="match status" value="1"/>
</dbReference>
<dbReference type="InterPro" id="IPR049945">
    <property type="entry name" value="AAA_22"/>
</dbReference>
<dbReference type="Gene3D" id="1.10.10.10">
    <property type="entry name" value="Winged helix-like DNA-binding domain superfamily/Winged helix DNA-binding domain"/>
    <property type="match status" value="1"/>
</dbReference>
<evidence type="ECO:0000313" key="5">
    <source>
        <dbReference type="Proteomes" id="UP000230842"/>
    </source>
</evidence>
<name>A0A0B2AW21_9ACTN</name>
<evidence type="ECO:0000256" key="1">
    <source>
        <dbReference type="SAM" id="MobiDB-lite"/>
    </source>
</evidence>
<dbReference type="Pfam" id="PF13401">
    <property type="entry name" value="AAA_22"/>
    <property type="match status" value="1"/>
</dbReference>
<dbReference type="Proteomes" id="UP000230842">
    <property type="component" value="Unassembled WGS sequence"/>
</dbReference>